<dbReference type="Proteomes" id="UP000242694">
    <property type="component" value="Unassembled WGS sequence"/>
</dbReference>
<dbReference type="PANTHER" id="PTHR37820:SF1">
    <property type="entry name" value="CELL DIVISION PROTEIN FTSQ"/>
    <property type="match status" value="1"/>
</dbReference>
<dbReference type="EMBL" id="PPQW01000006">
    <property type="protein sequence ID" value="PNZ69012.1"/>
    <property type="molecule type" value="Genomic_DNA"/>
</dbReference>
<dbReference type="EMBL" id="JAUHQC010000006">
    <property type="protein sequence ID" value="MDN4532338.1"/>
    <property type="molecule type" value="Genomic_DNA"/>
</dbReference>
<evidence type="ECO:0000256" key="9">
    <source>
        <dbReference type="SAM" id="MobiDB-lite"/>
    </source>
</evidence>
<keyword evidence="3 8" id="KW-0132">Cell division</keyword>
<organism evidence="12 14">
    <name type="scientific">Staphylococcus auricularis</name>
    <dbReference type="NCBI Taxonomy" id="29379"/>
    <lineage>
        <taxon>Bacteria</taxon>
        <taxon>Bacillati</taxon>
        <taxon>Bacillota</taxon>
        <taxon>Bacilli</taxon>
        <taxon>Bacillales</taxon>
        <taxon>Staphylococcaceae</taxon>
        <taxon>Staphylococcus</taxon>
    </lineage>
</organism>
<dbReference type="PANTHER" id="PTHR37820">
    <property type="entry name" value="CELL DIVISION PROTEIN DIVIB"/>
    <property type="match status" value="1"/>
</dbReference>
<dbReference type="Pfam" id="PF03799">
    <property type="entry name" value="FtsQ_DivIB_C"/>
    <property type="match status" value="1"/>
</dbReference>
<dbReference type="Proteomes" id="UP000242470">
    <property type="component" value="Unassembled WGS sequence"/>
</dbReference>
<accession>A0AAP8PQG6</accession>
<dbReference type="PROSITE" id="PS51779">
    <property type="entry name" value="POTRA"/>
    <property type="match status" value="1"/>
</dbReference>
<dbReference type="EMBL" id="PZDI01000014">
    <property type="protein sequence ID" value="PTH18579.1"/>
    <property type="molecule type" value="Genomic_DNA"/>
</dbReference>
<dbReference type="GO" id="GO:0043093">
    <property type="term" value="P:FtsZ-dependent cytokinesis"/>
    <property type="evidence" value="ECO:0007669"/>
    <property type="project" value="UniProtKB-UniRule"/>
</dbReference>
<evidence type="ECO:0000313" key="12">
    <source>
        <dbReference type="EMBL" id="PNZ69012.1"/>
    </source>
</evidence>
<dbReference type="Gene3D" id="3.40.50.10960">
    <property type="match status" value="1"/>
</dbReference>
<comment type="function">
    <text evidence="8">Cell division protein that may be involved in stabilizing or promoting the assembly of the division complex.</text>
</comment>
<reference evidence="11" key="4">
    <citation type="submission" date="2023-07" db="EMBL/GenBank/DDBJ databases">
        <title>Evaluation of the beneficial properties of pineapple isolates.</title>
        <authorList>
            <person name="Adefiranye O."/>
        </authorList>
    </citation>
    <scope>NUCLEOTIDE SEQUENCE</scope>
    <source>
        <strain evidence="11">PAPLE_T1</strain>
    </source>
</reference>
<feature type="domain" description="POTRA" evidence="10">
    <location>
        <begin position="51"/>
        <end position="119"/>
    </location>
</feature>
<dbReference type="InterPro" id="IPR050487">
    <property type="entry name" value="FtsQ_DivIB"/>
</dbReference>
<evidence type="ECO:0000256" key="2">
    <source>
        <dbReference type="ARBA" id="ARBA00022475"/>
    </source>
</evidence>
<dbReference type="InterPro" id="IPR026580">
    <property type="entry name" value="DivIB"/>
</dbReference>
<evidence type="ECO:0000313" key="14">
    <source>
        <dbReference type="Proteomes" id="UP000242470"/>
    </source>
</evidence>
<name>A0AAP8PQG6_9STAP</name>
<keyword evidence="4 8" id="KW-0812">Transmembrane</keyword>
<dbReference type="RefSeq" id="WP_059106618.1">
    <property type="nucleotide sequence ID" value="NZ_AP024589.1"/>
</dbReference>
<feature type="transmembrane region" description="Helical" evidence="8">
    <location>
        <begin position="27"/>
        <end position="47"/>
    </location>
</feature>
<evidence type="ECO:0000313" key="13">
    <source>
        <dbReference type="EMBL" id="PTH18579.1"/>
    </source>
</evidence>
<feature type="compositionally biased region" description="Basic and acidic residues" evidence="9">
    <location>
        <begin position="264"/>
        <end position="280"/>
    </location>
</feature>
<dbReference type="Gene3D" id="3.10.20.310">
    <property type="entry name" value="membrane protein fhac"/>
    <property type="match status" value="1"/>
</dbReference>
<evidence type="ECO:0000256" key="4">
    <source>
        <dbReference type="ARBA" id="ARBA00022692"/>
    </source>
</evidence>
<dbReference type="GeneID" id="64982487"/>
<reference evidence="13 15" key="1">
    <citation type="journal article" date="2016" name="Front. Microbiol.">
        <title>Comprehensive Phylogenetic Analysis of Bovine Non-aureus Staphylococci Species Based on Whole-Genome Sequencing.</title>
        <authorList>
            <person name="Naushad S."/>
            <person name="Barkema H.W."/>
            <person name="Luby C."/>
            <person name="Condas L.A."/>
            <person name="Nobrega D.B."/>
            <person name="Carson D.A."/>
            <person name="De Buck J."/>
        </authorList>
    </citation>
    <scope>NUCLEOTIDE SEQUENCE [LARGE SCALE GENOMIC DNA]</scope>
    <source>
        <strain evidence="13 15">SNUC 993</strain>
    </source>
</reference>
<evidence type="ECO:0000256" key="5">
    <source>
        <dbReference type="ARBA" id="ARBA00022989"/>
    </source>
</evidence>
<comment type="subcellular location">
    <subcellularLocation>
        <location evidence="8">Cell membrane</location>
        <topology evidence="8">Single-pass type II membrane protein</topology>
    </subcellularLocation>
    <subcellularLocation>
        <location evidence="1">Membrane</location>
    </subcellularLocation>
    <text evidence="8">Localizes to the division septum.</text>
</comment>
<evidence type="ECO:0000256" key="3">
    <source>
        <dbReference type="ARBA" id="ARBA00022618"/>
    </source>
</evidence>
<keyword evidence="7 8" id="KW-0131">Cell cycle</keyword>
<dbReference type="InterPro" id="IPR005548">
    <property type="entry name" value="Cell_div_FtsQ/DivIB_C"/>
</dbReference>
<proteinExistence type="inferred from homology"/>
<keyword evidence="6 8" id="KW-0472">Membrane</keyword>
<gene>
    <name evidence="8" type="primary">divIB</name>
    <name evidence="13" type="ORF">BU607_04460</name>
    <name evidence="12" type="ORF">CD158_01665</name>
    <name evidence="11" type="ORF">QYH67_01890</name>
</gene>
<keyword evidence="2 8" id="KW-1003">Cell membrane</keyword>
<comment type="similarity">
    <text evidence="8">Belongs to the FtsQ/DivIB family. DivIB subfamily.</text>
</comment>
<dbReference type="GO" id="GO:0005886">
    <property type="term" value="C:plasma membrane"/>
    <property type="evidence" value="ECO:0007669"/>
    <property type="project" value="UniProtKB-SubCell"/>
</dbReference>
<dbReference type="HAMAP" id="MF_00912">
    <property type="entry name" value="DivIB"/>
    <property type="match status" value="1"/>
</dbReference>
<sequence>MAEKVKQFDSEYLQEQRQVRKQRQKKIQYIVFGILLLLIILILLYMFTPLSKISNVKISGNDLVSDKEINQMLKLNNKARMYTYSTNNAKERLESNELIKKAEVSKKFPKDLHVKITEHQIAGVVKEKGEYVPILENGKSIKNRSNDELEEGPILSGFKEKQRAQLVSELAKMPKNVRNMISEITYDPETNKRNQIQLFTSDNIQVIADLRTVGDKMKYYGQMSQSLQRDDSGALQKDGYIDLTVGASFIPYDGASSQQAQSDKNVEQGTQKEDKAKDELQSTLNKIQKNTDESD</sequence>
<comment type="caution">
    <text evidence="12">The sequence shown here is derived from an EMBL/GenBank/DDBJ whole genome shotgun (WGS) entry which is preliminary data.</text>
</comment>
<reference evidence="13" key="3">
    <citation type="submission" date="2018-03" db="EMBL/GenBank/DDBJ databases">
        <authorList>
            <person name="Naushad S."/>
        </authorList>
    </citation>
    <scope>NUCLEOTIDE SEQUENCE</scope>
    <source>
        <strain evidence="13">SNUC 993</strain>
    </source>
</reference>
<dbReference type="InterPro" id="IPR034746">
    <property type="entry name" value="POTRA"/>
</dbReference>
<evidence type="ECO:0000256" key="8">
    <source>
        <dbReference type="HAMAP-Rule" id="MF_00912"/>
    </source>
</evidence>
<keyword evidence="15" id="KW-1185">Reference proteome</keyword>
<evidence type="ECO:0000259" key="10">
    <source>
        <dbReference type="PROSITE" id="PS51779"/>
    </source>
</evidence>
<evidence type="ECO:0000256" key="7">
    <source>
        <dbReference type="ARBA" id="ARBA00023306"/>
    </source>
</evidence>
<evidence type="ECO:0000313" key="15">
    <source>
        <dbReference type="Proteomes" id="UP000242694"/>
    </source>
</evidence>
<dbReference type="GO" id="GO:0032153">
    <property type="term" value="C:cell division site"/>
    <property type="evidence" value="ECO:0007669"/>
    <property type="project" value="UniProtKB-UniRule"/>
</dbReference>
<evidence type="ECO:0000256" key="6">
    <source>
        <dbReference type="ARBA" id="ARBA00023136"/>
    </source>
</evidence>
<dbReference type="Proteomes" id="UP001171687">
    <property type="component" value="Unassembled WGS sequence"/>
</dbReference>
<dbReference type="Pfam" id="PF08478">
    <property type="entry name" value="POTRA_1"/>
    <property type="match status" value="1"/>
</dbReference>
<reference evidence="12 14" key="2">
    <citation type="submission" date="2017-08" db="EMBL/GenBank/DDBJ databases">
        <title>Draft genome sequences of 64 type strains of genus Staph aureus.</title>
        <authorList>
            <person name="Cole K."/>
            <person name="Golubchik T."/>
            <person name="Russell J."/>
            <person name="Foster D."/>
            <person name="Llewelyn M."/>
            <person name="Wilson D."/>
            <person name="Crook D."/>
            <person name="Paul J."/>
        </authorList>
    </citation>
    <scope>NUCLEOTIDE SEQUENCE [LARGE SCALE GENOMIC DNA]</scope>
    <source>
        <strain evidence="12 14">NCTC 12101</strain>
    </source>
</reference>
<dbReference type="AlphaFoldDB" id="A0AAP8PQG6"/>
<protein>
    <recommendedName>
        <fullName evidence="8">Cell division protein DivIB</fullName>
    </recommendedName>
</protein>
<dbReference type="InterPro" id="IPR013685">
    <property type="entry name" value="POTRA_FtsQ_type"/>
</dbReference>
<evidence type="ECO:0000313" key="11">
    <source>
        <dbReference type="EMBL" id="MDN4532338.1"/>
    </source>
</evidence>
<feature type="region of interest" description="Disordered" evidence="9">
    <location>
        <begin position="254"/>
        <end position="295"/>
    </location>
</feature>
<evidence type="ECO:0000256" key="1">
    <source>
        <dbReference type="ARBA" id="ARBA00004370"/>
    </source>
</evidence>
<keyword evidence="5 8" id="KW-1133">Transmembrane helix</keyword>